<dbReference type="EMBL" id="CP014327">
    <property type="protein sequence ID" value="AML53318.1"/>
    <property type="molecule type" value="Genomic_DNA"/>
</dbReference>
<gene>
    <name evidence="1" type="ORF">RC74_20535</name>
</gene>
<accession>A0A126V4U1</accession>
<organism evidence="1 2">
    <name type="scientific">Falsihalocynthiibacter arcticus</name>
    <dbReference type="NCBI Taxonomy" id="1579316"/>
    <lineage>
        <taxon>Bacteria</taxon>
        <taxon>Pseudomonadati</taxon>
        <taxon>Pseudomonadota</taxon>
        <taxon>Alphaproteobacteria</taxon>
        <taxon>Rhodobacterales</taxon>
        <taxon>Roseobacteraceae</taxon>
        <taxon>Falsihalocynthiibacter</taxon>
    </lineage>
</organism>
<protein>
    <submittedName>
        <fullName evidence="1">Uncharacterized protein</fullName>
    </submittedName>
</protein>
<dbReference type="KEGG" id="hat:RC74_20535"/>
<dbReference type="AlphaFoldDB" id="A0A126V4U1"/>
<evidence type="ECO:0000313" key="2">
    <source>
        <dbReference type="Proteomes" id="UP000070371"/>
    </source>
</evidence>
<sequence length="103" mass="11410">MLSGGFLRDLSWVAQNETSSRERNPVNRPKCAAEIDGSVDSGSFRILPSEFAAEIPHHVNIRAREPINRLPIVPDCENLSVRMLGLQGAYNYVLEIDAVAYAL</sequence>
<dbReference type="Proteomes" id="UP000070371">
    <property type="component" value="Chromosome"/>
</dbReference>
<keyword evidence="2" id="KW-1185">Reference proteome</keyword>
<proteinExistence type="predicted"/>
<evidence type="ECO:0000313" key="1">
    <source>
        <dbReference type="EMBL" id="AML53318.1"/>
    </source>
</evidence>
<name>A0A126V4U1_9RHOB</name>
<reference evidence="1 2" key="1">
    <citation type="submission" date="2016-02" db="EMBL/GenBank/DDBJ databases">
        <title>Complete genome sequence of Halocynthiibacter arcticus PAMC 20958t from arctic marine sediment.</title>
        <authorList>
            <person name="Lee Y.M."/>
            <person name="Baek K."/>
            <person name="Lee H.K."/>
            <person name="Shin S.C."/>
        </authorList>
    </citation>
    <scope>NUCLEOTIDE SEQUENCE [LARGE SCALE GENOMIC DNA]</scope>
    <source>
        <strain evidence="1">PAMC 20958</strain>
    </source>
</reference>